<gene>
    <name evidence="2" type="ORF">DPX16_9150</name>
</gene>
<protein>
    <submittedName>
        <fullName evidence="2">Uncharacterized protein</fullName>
    </submittedName>
</protein>
<name>A0A3N0YAF4_ANAGA</name>
<evidence type="ECO:0000256" key="1">
    <source>
        <dbReference type="SAM" id="MobiDB-lite"/>
    </source>
</evidence>
<sequence>MDIPAVHLLLLEQRDRSLEAHTSLNERSKVRLPVEGPRGSFVKCVERVLVKCDSLFTVCLAYEDNTSPTPDPEPSQFSAMPTMEHKLEPTADLEAEPVTKIEPE</sequence>
<dbReference type="EMBL" id="RJVU01048900">
    <property type="protein sequence ID" value="ROL43074.1"/>
    <property type="molecule type" value="Genomic_DNA"/>
</dbReference>
<comment type="caution">
    <text evidence="2">The sequence shown here is derived from an EMBL/GenBank/DDBJ whole genome shotgun (WGS) entry which is preliminary data.</text>
</comment>
<evidence type="ECO:0000313" key="3">
    <source>
        <dbReference type="Proteomes" id="UP000281406"/>
    </source>
</evidence>
<evidence type="ECO:0000313" key="2">
    <source>
        <dbReference type="EMBL" id="ROL43074.1"/>
    </source>
</evidence>
<dbReference type="Proteomes" id="UP000281406">
    <property type="component" value="Unassembled WGS sequence"/>
</dbReference>
<keyword evidence="3" id="KW-1185">Reference proteome</keyword>
<reference evidence="2 3" key="1">
    <citation type="submission" date="2018-10" db="EMBL/GenBank/DDBJ databases">
        <title>Genome assembly for a Yunnan-Guizhou Plateau 3E fish, Anabarilius grahami (Regan), and its evolutionary and genetic applications.</title>
        <authorList>
            <person name="Jiang W."/>
        </authorList>
    </citation>
    <scope>NUCLEOTIDE SEQUENCE [LARGE SCALE GENOMIC DNA]</scope>
    <source>
        <strain evidence="2">AG-KIZ</strain>
        <tissue evidence="2">Muscle</tissue>
    </source>
</reference>
<organism evidence="2 3">
    <name type="scientific">Anabarilius grahami</name>
    <name type="common">Kanglang fish</name>
    <name type="synonym">Barilius grahami</name>
    <dbReference type="NCBI Taxonomy" id="495550"/>
    <lineage>
        <taxon>Eukaryota</taxon>
        <taxon>Metazoa</taxon>
        <taxon>Chordata</taxon>
        <taxon>Craniata</taxon>
        <taxon>Vertebrata</taxon>
        <taxon>Euteleostomi</taxon>
        <taxon>Actinopterygii</taxon>
        <taxon>Neopterygii</taxon>
        <taxon>Teleostei</taxon>
        <taxon>Ostariophysi</taxon>
        <taxon>Cypriniformes</taxon>
        <taxon>Xenocyprididae</taxon>
        <taxon>Xenocypridinae</taxon>
        <taxon>Xenocypridinae incertae sedis</taxon>
        <taxon>Anabarilius</taxon>
    </lineage>
</organism>
<feature type="region of interest" description="Disordered" evidence="1">
    <location>
        <begin position="64"/>
        <end position="104"/>
    </location>
</feature>
<dbReference type="AlphaFoldDB" id="A0A3N0YAF4"/>
<proteinExistence type="predicted"/>
<accession>A0A3N0YAF4</accession>